<sequence>MPLSASDRAALWPALPTLPVHWAALPGGGVPLPGGLRLVAGDAPDGTPYLRATLHASEDFAELLDGRGDYTEEELDDPDAVMEERWVTAQAALATALAQAAPVLGEPARTASAPGGRVHWLLADRTVSLGLQQADRDCPIELCLWLLPPGHTPESLEL</sequence>
<comment type="caution">
    <text evidence="1">The sequence shown here is derived from an EMBL/GenBank/DDBJ whole genome shotgun (WGS) entry which is preliminary data.</text>
</comment>
<gene>
    <name evidence="1" type="ORF">C8263_03530</name>
</gene>
<organism evidence="1 2">
    <name type="scientific">Deinococcus arcticus</name>
    <dbReference type="NCBI Taxonomy" id="2136176"/>
    <lineage>
        <taxon>Bacteria</taxon>
        <taxon>Thermotogati</taxon>
        <taxon>Deinococcota</taxon>
        <taxon>Deinococci</taxon>
        <taxon>Deinococcales</taxon>
        <taxon>Deinococcaceae</taxon>
        <taxon>Deinococcus</taxon>
    </lineage>
</organism>
<dbReference type="AlphaFoldDB" id="A0A2T3WCE7"/>
<dbReference type="EMBL" id="PYSV01000002">
    <property type="protein sequence ID" value="PTA69403.1"/>
    <property type="molecule type" value="Genomic_DNA"/>
</dbReference>
<evidence type="ECO:0000313" key="2">
    <source>
        <dbReference type="Proteomes" id="UP000240317"/>
    </source>
</evidence>
<name>A0A2T3WCE7_9DEIO</name>
<proteinExistence type="predicted"/>
<protein>
    <submittedName>
        <fullName evidence="1">Uncharacterized protein</fullName>
    </submittedName>
</protein>
<evidence type="ECO:0000313" key="1">
    <source>
        <dbReference type="EMBL" id="PTA69403.1"/>
    </source>
</evidence>
<keyword evidence="2" id="KW-1185">Reference proteome</keyword>
<dbReference type="Proteomes" id="UP000240317">
    <property type="component" value="Unassembled WGS sequence"/>
</dbReference>
<dbReference type="RefSeq" id="WP_107136714.1">
    <property type="nucleotide sequence ID" value="NZ_PYSV01000002.1"/>
</dbReference>
<accession>A0A2T3WCE7</accession>
<dbReference type="OrthoDB" id="69048at2"/>
<reference evidence="1 2" key="1">
    <citation type="submission" date="2018-03" db="EMBL/GenBank/DDBJ databases">
        <title>Draft genome of Deinococcus sp. OD32.</title>
        <authorList>
            <person name="Wang X.-P."/>
            <person name="Du Z.-J."/>
        </authorList>
    </citation>
    <scope>NUCLEOTIDE SEQUENCE [LARGE SCALE GENOMIC DNA]</scope>
    <source>
        <strain evidence="1 2">OD32</strain>
    </source>
</reference>